<dbReference type="InterPro" id="IPR005821">
    <property type="entry name" value="Ion_trans_dom"/>
</dbReference>
<keyword evidence="4 8" id="KW-1133">Transmembrane helix</keyword>
<feature type="domain" description="Ion transport" evidence="9">
    <location>
        <begin position="678"/>
        <end position="915"/>
    </location>
</feature>
<feature type="transmembrane region" description="Helical" evidence="8">
    <location>
        <begin position="672"/>
        <end position="692"/>
    </location>
</feature>
<evidence type="ECO:0000259" key="9">
    <source>
        <dbReference type="Pfam" id="PF00520"/>
    </source>
</evidence>
<evidence type="ECO:0000259" key="11">
    <source>
        <dbReference type="Pfam" id="PF25508"/>
    </source>
</evidence>
<dbReference type="GO" id="GO:0099604">
    <property type="term" value="F:ligand-gated calcium channel activity"/>
    <property type="evidence" value="ECO:0007669"/>
    <property type="project" value="TreeGrafter"/>
</dbReference>
<gene>
    <name evidence="12" type="primary">trpm2</name>
</gene>
<feature type="transmembrane region" description="Helical" evidence="8">
    <location>
        <begin position="879"/>
        <end position="908"/>
    </location>
</feature>
<feature type="domain" description="TRPM SLOG" evidence="10">
    <location>
        <begin position="100"/>
        <end position="330"/>
    </location>
</feature>
<dbReference type="GO" id="GO:0005886">
    <property type="term" value="C:plasma membrane"/>
    <property type="evidence" value="ECO:0007669"/>
    <property type="project" value="TreeGrafter"/>
</dbReference>
<evidence type="ECO:0000256" key="1">
    <source>
        <dbReference type="ARBA" id="ARBA00004141"/>
    </source>
</evidence>
<evidence type="ECO:0000256" key="5">
    <source>
        <dbReference type="ARBA" id="ARBA00023065"/>
    </source>
</evidence>
<evidence type="ECO:0000256" key="4">
    <source>
        <dbReference type="ARBA" id="ARBA00022989"/>
    </source>
</evidence>
<sequence length="971" mass="110904">IYKTNPQLIYRNNRNLHCLFSVNSVLWAVFSVCEVCLSFCFHSRGDACKCGYSKNQHSEDAIKSEDYSGETWSRHRHIRQAPTDAFGDISFGGVGQKMGKYARVSTDTSPEVLYRLLTEQWKLSPPNLLISVTGGAKNLYLKTRLKKTFHRGLIKVAQTTGAWIITGGTHTGVMKHVGQAVRDYALSSSMHSQIVAIGVATWGVIHNREALVHPEGCFPTHYLMDTKGQGRLSCLDNNHTHFLLVDDGTHGNYGVEIELRSHLEKCISGKRLEIKVFWPLLLGASPVYVCVCVRLWCVSPAQTIYNAMLNGTPCVILEGSGRIADVIAQVSGMDISRVTISLIHRLMKKFFGQEYENFAELKIIEWTKKVLNLEFHLSHHSFFFSSVVQSSDLHGAMFSALVSNRPQFVSLLLENGVSLWDFLQDEETLSKLYKQLPSCFFLSKLAKRVHSTYLSRFLFKNTLVLNSHLCRQKVIFLSLNNRIHSNHSFSFSSRDPGRDLFLWAIVQNNKGLAEIAWEQCRDCMTAALAASKILKTMAEEGSDADEGAAMLQLADHYERQAIGVFSECHVNDGERAQKLLVRVSHSWGKTTCLRLALEADDKNFVAQSGVQALLTQIWCGELSVDNPVWRVLLCMVFFPLIYTGFLVFRWRLKPLGRWAKLVCLYKSPQVKFYGNIVFYFAFLFLFSVVLMIDFQDTPSAGELLLYVWLFSLVCEEVRQVRHSKMYINEMWNILDVLSIILFVIGLAFRLTSGLFYAGKVILCIDFVVFCLRLMAIFTISRTLGPKIIIVRRMMMDLFFFMFLLSIWVVAYGVAKQGILIHNDNRLDWIVRGAVYEPYRIIFGDFPTNIDCDCTMDGTDPLKPKCPVLNENNTPAFPEWLTIIMLCVYLLFANILLLNLLIAIFNFTFEEVQDNTDRIWKFQRYELIKEYHSRPAAPPPFIIFSHLYLFIRAVVLRKPPIVYREFSKLKVS</sequence>
<evidence type="ECO:0000256" key="6">
    <source>
        <dbReference type="ARBA" id="ARBA00023136"/>
    </source>
</evidence>
<dbReference type="InterPro" id="IPR041491">
    <property type="entry name" value="TRPM_SLOG"/>
</dbReference>
<feature type="domain" description="TRPM-like" evidence="11">
    <location>
        <begin position="489"/>
        <end position="607"/>
    </location>
</feature>
<reference evidence="12" key="2">
    <citation type="submission" date="2025-08" db="UniProtKB">
        <authorList>
            <consortium name="Ensembl"/>
        </authorList>
    </citation>
    <scope>IDENTIFICATION</scope>
</reference>
<proteinExistence type="predicted"/>
<reference evidence="12" key="1">
    <citation type="submission" date="2019-06" db="EMBL/GenBank/DDBJ databases">
        <authorList>
            <consortium name="Wellcome Sanger Institute Data Sharing"/>
        </authorList>
    </citation>
    <scope>NUCLEOTIDE SEQUENCE [LARGE SCALE GENOMIC DNA]</scope>
</reference>
<dbReference type="Pfam" id="PF25508">
    <property type="entry name" value="TRPM2"/>
    <property type="match status" value="2"/>
</dbReference>
<evidence type="ECO:0000259" key="10">
    <source>
        <dbReference type="Pfam" id="PF18139"/>
    </source>
</evidence>
<evidence type="ECO:0000256" key="3">
    <source>
        <dbReference type="ARBA" id="ARBA00022692"/>
    </source>
</evidence>
<comment type="subcellular location">
    <subcellularLocation>
        <location evidence="1">Membrane</location>
        <topology evidence="1">Multi-pass membrane protein</topology>
    </subcellularLocation>
</comment>
<evidence type="ECO:0000256" key="8">
    <source>
        <dbReference type="SAM" id="Phobius"/>
    </source>
</evidence>
<protein>
    <submittedName>
        <fullName evidence="12">Transient receptor potential cation channel, subfamily M, member 2</fullName>
    </submittedName>
</protein>
<dbReference type="Pfam" id="PF00520">
    <property type="entry name" value="Ion_trans"/>
    <property type="match status" value="1"/>
</dbReference>
<organism evidence="12 13">
    <name type="scientific">Salarias fasciatus</name>
    <name type="common">Jewelled blenny</name>
    <name type="synonym">Blennius fasciatus</name>
    <dbReference type="NCBI Taxonomy" id="181472"/>
    <lineage>
        <taxon>Eukaryota</taxon>
        <taxon>Metazoa</taxon>
        <taxon>Chordata</taxon>
        <taxon>Craniata</taxon>
        <taxon>Vertebrata</taxon>
        <taxon>Euteleostomi</taxon>
        <taxon>Actinopterygii</taxon>
        <taxon>Neopterygii</taxon>
        <taxon>Teleostei</taxon>
        <taxon>Neoteleostei</taxon>
        <taxon>Acanthomorphata</taxon>
        <taxon>Ovalentaria</taxon>
        <taxon>Blenniimorphae</taxon>
        <taxon>Blenniiformes</taxon>
        <taxon>Blennioidei</taxon>
        <taxon>Blenniidae</taxon>
        <taxon>Salariinae</taxon>
        <taxon>Salarias</taxon>
    </lineage>
</organism>
<dbReference type="InterPro" id="IPR050927">
    <property type="entry name" value="TRPM"/>
</dbReference>
<keyword evidence="2" id="KW-0813">Transport</keyword>
<keyword evidence="6 8" id="KW-0472">Membrane</keyword>
<dbReference type="Pfam" id="PF18139">
    <property type="entry name" value="LSDAT_euk"/>
    <property type="match status" value="1"/>
</dbReference>
<dbReference type="Ensembl" id="ENSSFAT00005048581.1">
    <property type="protein sequence ID" value="ENSSFAP00005046988.1"/>
    <property type="gene ID" value="ENSSFAG00005022867.1"/>
</dbReference>
<dbReference type="PANTHER" id="PTHR13800:SF2">
    <property type="entry name" value="TRANSIENT RECEPTOR POTENTIAL CATION CHANNEL SUBFAMILY M MEMBER 2"/>
    <property type="match status" value="1"/>
</dbReference>
<evidence type="ECO:0000256" key="2">
    <source>
        <dbReference type="ARBA" id="ARBA00022448"/>
    </source>
</evidence>
<reference evidence="12" key="3">
    <citation type="submission" date="2025-09" db="UniProtKB">
        <authorList>
            <consortium name="Ensembl"/>
        </authorList>
    </citation>
    <scope>IDENTIFICATION</scope>
</reference>
<dbReference type="PANTHER" id="PTHR13800">
    <property type="entry name" value="TRANSIENT RECEPTOR POTENTIAL CATION CHANNEL, SUBFAMILY M, MEMBER 6"/>
    <property type="match status" value="1"/>
</dbReference>
<keyword evidence="5" id="KW-0406">Ion transport</keyword>
<feature type="transmembrane region" description="Helical" evidence="8">
    <location>
        <begin position="754"/>
        <end position="777"/>
    </location>
</feature>
<evidence type="ECO:0000256" key="7">
    <source>
        <dbReference type="ARBA" id="ARBA00023303"/>
    </source>
</evidence>
<name>A0A672IYC5_SALFA</name>
<feature type="domain" description="TRPM-like" evidence="11">
    <location>
        <begin position="388"/>
        <end position="453"/>
    </location>
</feature>
<feature type="transmembrane region" description="Helical" evidence="8">
    <location>
        <begin position="797"/>
        <end position="814"/>
    </location>
</feature>
<dbReference type="AlphaFoldDB" id="A0A672IYC5"/>
<feature type="transmembrane region" description="Helical" evidence="8">
    <location>
        <begin position="628"/>
        <end position="652"/>
    </location>
</feature>
<keyword evidence="13" id="KW-1185">Reference proteome</keyword>
<dbReference type="InterPro" id="IPR057366">
    <property type="entry name" value="TRPM-like"/>
</dbReference>
<evidence type="ECO:0000313" key="12">
    <source>
        <dbReference type="Ensembl" id="ENSSFAP00005046988.1"/>
    </source>
</evidence>
<keyword evidence="7" id="KW-0407">Ion channel</keyword>
<dbReference type="Proteomes" id="UP000472267">
    <property type="component" value="Chromosome 16"/>
</dbReference>
<evidence type="ECO:0000313" key="13">
    <source>
        <dbReference type="Proteomes" id="UP000472267"/>
    </source>
</evidence>
<accession>A0A672IYC5</accession>
<feature type="transmembrane region" description="Helical" evidence="8">
    <location>
        <begin position="730"/>
        <end position="748"/>
    </location>
</feature>
<keyword evidence="3 8" id="KW-0812">Transmembrane</keyword>
<feature type="transmembrane region" description="Helical" evidence="8">
    <location>
        <begin position="698"/>
        <end position="718"/>
    </location>
</feature>